<reference evidence="1" key="2">
    <citation type="submission" date="2021-01" db="EMBL/GenBank/DDBJ databases">
        <authorList>
            <person name="Schikora-Tamarit M.A."/>
        </authorList>
    </citation>
    <scope>NUCLEOTIDE SEQUENCE</scope>
    <source>
        <strain evidence="1">CBS2887</strain>
    </source>
</reference>
<name>A0A9P8Q6E9_WICPI</name>
<reference evidence="1" key="1">
    <citation type="journal article" date="2021" name="Open Biol.">
        <title>Shared evolutionary footprints suggest mitochondrial oxidative damage underlies multiple complex I losses in fungi.</title>
        <authorList>
            <person name="Schikora-Tamarit M.A."/>
            <person name="Marcet-Houben M."/>
            <person name="Nosek J."/>
            <person name="Gabaldon T."/>
        </authorList>
    </citation>
    <scope>NUCLEOTIDE SEQUENCE</scope>
    <source>
        <strain evidence="1">CBS2887</strain>
    </source>
</reference>
<dbReference type="Proteomes" id="UP000774326">
    <property type="component" value="Unassembled WGS sequence"/>
</dbReference>
<dbReference type="EMBL" id="JAEUBG010002926">
    <property type="protein sequence ID" value="KAH3683830.1"/>
    <property type="molecule type" value="Genomic_DNA"/>
</dbReference>
<sequence>MMTSLPPWMTVSTDLYCWPKPSPLSSKPTPGVIMIQSKPSSLPPMSFWAMKPMTKSLSDLAISTVLAVGGLSSTFLQTLHDTLASDTVGIGDVGPLGDLVGPTGELGLDGVPDIGELTVFKDQKVVLLSERLQRLDGALDGEIVDDVDVGLDETQVWPQCVDQFQELSGGSDIN</sequence>
<dbReference type="AlphaFoldDB" id="A0A9P8Q6E9"/>
<comment type="caution">
    <text evidence="1">The sequence shown here is derived from an EMBL/GenBank/DDBJ whole genome shotgun (WGS) entry which is preliminary data.</text>
</comment>
<accession>A0A9P8Q6E9</accession>
<evidence type="ECO:0000313" key="1">
    <source>
        <dbReference type="EMBL" id="KAH3683830.1"/>
    </source>
</evidence>
<proteinExistence type="predicted"/>
<protein>
    <submittedName>
        <fullName evidence="1">Uncharacterized protein</fullName>
    </submittedName>
</protein>
<evidence type="ECO:0000313" key="2">
    <source>
        <dbReference type="Proteomes" id="UP000774326"/>
    </source>
</evidence>
<keyword evidence="2" id="KW-1185">Reference proteome</keyword>
<gene>
    <name evidence="1" type="ORF">WICPIJ_005204</name>
</gene>
<organism evidence="1 2">
    <name type="scientific">Wickerhamomyces pijperi</name>
    <name type="common">Yeast</name>
    <name type="synonym">Pichia pijperi</name>
    <dbReference type="NCBI Taxonomy" id="599730"/>
    <lineage>
        <taxon>Eukaryota</taxon>
        <taxon>Fungi</taxon>
        <taxon>Dikarya</taxon>
        <taxon>Ascomycota</taxon>
        <taxon>Saccharomycotina</taxon>
        <taxon>Saccharomycetes</taxon>
        <taxon>Phaffomycetales</taxon>
        <taxon>Wickerhamomycetaceae</taxon>
        <taxon>Wickerhamomyces</taxon>
    </lineage>
</organism>